<evidence type="ECO:0008006" key="3">
    <source>
        <dbReference type="Google" id="ProtNLM"/>
    </source>
</evidence>
<dbReference type="CDD" id="cd19958">
    <property type="entry name" value="pyocin_knob"/>
    <property type="match status" value="2"/>
</dbReference>
<reference evidence="1 2" key="1">
    <citation type="submission" date="2017-09" db="EMBL/GenBank/DDBJ databases">
        <title>Genome sequence and analysis of a bacteriophage of Lactobacillus brevis.</title>
        <authorList>
            <person name="Yu M."/>
            <person name="Qi R."/>
            <person name="Jiang X."/>
            <person name="Tang T."/>
            <person name="Qiao X."/>
            <person name="Jiang Y."/>
            <person name="Tang L."/>
            <person name="Wang L."/>
            <person name="Xu Y."/>
            <person name="Li Y."/>
        </authorList>
    </citation>
    <scope>NUCLEOTIDE SEQUENCE [LARGE SCALE GENOMIC DNA]</scope>
</reference>
<sequence length="604" mass="65229">MATPNVGILTTTGKALIDKVNSGQAKISFSKVVFSSMDNSQLSDTQIKALTAIAPQEVVVSSPQTTLDTNSGETRIRATGTNEKLADGVYVKTYGVFAKDDTGNEILYGVTVSPNPNYFPAYDGVTPQAVTYSYKTVIQETSNITMTNSNDVYVSQEDLTEAIAKIPQPDLSGYDKTDDVDKKLQNKQDKLGYTAANDSTVVHTADMRKPASDVVGLEDVPQAVVHSALASGVDLNTVVTPGVYPFSAVSFTNYNDNGTYWGYLVVTSEGAIVTQTAYTTGPAQPLYRMMSGYPASWSPWVRMANDYAVAHLYGANNFDTTPTVNNNPLLLASSLPSDLARTGQANTFSPLQTFSQGIKTLQTGSYDDANSLVNEGLYFNTNLSIKNSAGNITAGFIQVLSGTWERVRQFMYSDVTNNLVYTRVSSDNGKTWSNWVQIITSDQVPTDLARTSQQTNFTAGLRSGGVDVATAADLKSVADKAWYKLDNKYITTASGYTLADPATNVLYKIDDSIHTLYLSGAIVLTDSNAYNVPVTVHLGSIIKSINTYLVTYLGYLRTNDHWDFASVTPIGTNLTFLPVRGIACITAPSGTAGQYDSVKYDELV</sequence>
<accession>A0A2Z2UAU9</accession>
<gene>
    <name evidence="1" type="ORF">Lb_61</name>
</gene>
<evidence type="ECO:0000313" key="1">
    <source>
        <dbReference type="EMBL" id="ATN94217.1"/>
    </source>
</evidence>
<keyword evidence="2" id="KW-1185">Reference proteome</keyword>
<dbReference type="EMBL" id="MG020111">
    <property type="protein sequence ID" value="ATN94217.1"/>
    <property type="molecule type" value="Genomic_DNA"/>
</dbReference>
<protein>
    <recommendedName>
        <fullName evidence="3">Tail protein</fullName>
    </recommendedName>
</protein>
<dbReference type="Proteomes" id="UP000260452">
    <property type="component" value="Genome"/>
</dbReference>
<organism evidence="1 2">
    <name type="scientific">Lactobacillus phage Lb</name>
    <dbReference type="NCBI Taxonomy" id="2048517"/>
    <lineage>
        <taxon>Viruses</taxon>
        <taxon>Duplodnaviria</taxon>
        <taxon>Heunggongvirae</taxon>
        <taxon>Uroviricota</taxon>
        <taxon>Caudoviricetes</taxon>
        <taxon>Heilongjiangvirus</taxon>
        <taxon>Heilongjiangvirus Lb</taxon>
    </lineage>
</organism>
<evidence type="ECO:0000313" key="2">
    <source>
        <dbReference type="Proteomes" id="UP000260452"/>
    </source>
</evidence>
<name>A0A2Z2UAU9_9CAUD</name>
<proteinExistence type="predicted"/>